<dbReference type="SMART" id="SM00490">
    <property type="entry name" value="HELICc"/>
    <property type="match status" value="1"/>
</dbReference>
<dbReference type="eggNOG" id="arCOG00874">
    <property type="taxonomic scope" value="Archaea"/>
</dbReference>
<dbReference type="Gene3D" id="3.40.50.300">
    <property type="entry name" value="P-loop containing nucleotide triphosphate hydrolases"/>
    <property type="match status" value="2"/>
</dbReference>
<keyword evidence="3 7" id="KW-0347">Helicase</keyword>
<evidence type="ECO:0000313" key="8">
    <source>
        <dbReference type="Proteomes" id="UP000003980"/>
    </source>
</evidence>
<dbReference type="RefSeq" id="WP_009074888.1">
    <property type="nucleotide sequence ID" value="NZ_JH597770.1"/>
</dbReference>
<dbReference type="PROSITE" id="PS51192">
    <property type="entry name" value="HELICASE_ATP_BIND_1"/>
    <property type="match status" value="1"/>
</dbReference>
<proteinExistence type="predicted"/>
<dbReference type="InterPro" id="IPR001650">
    <property type="entry name" value="Helicase_C-like"/>
</dbReference>
<evidence type="ECO:0000256" key="4">
    <source>
        <dbReference type="ARBA" id="ARBA00022840"/>
    </source>
</evidence>
<dbReference type="InterPro" id="IPR014001">
    <property type="entry name" value="Helicase_ATP-bd"/>
</dbReference>
<name>H2C8I2_9CREN</name>
<dbReference type="SUPFAM" id="SSF52540">
    <property type="entry name" value="P-loop containing nucleoside triphosphate hydrolases"/>
    <property type="match status" value="1"/>
</dbReference>
<dbReference type="GO" id="GO:0005524">
    <property type="term" value="F:ATP binding"/>
    <property type="evidence" value="ECO:0007669"/>
    <property type="project" value="UniProtKB-KW"/>
</dbReference>
<protein>
    <submittedName>
        <fullName evidence="7">DNA/RNA helicase, superfamily II</fullName>
    </submittedName>
</protein>
<dbReference type="SMART" id="SM00487">
    <property type="entry name" value="DEXDc"/>
    <property type="match status" value="1"/>
</dbReference>
<dbReference type="HOGENOM" id="CLU_008213_6_0_2"/>
<dbReference type="GO" id="GO:0016787">
    <property type="term" value="F:hydrolase activity"/>
    <property type="evidence" value="ECO:0007669"/>
    <property type="project" value="UniProtKB-KW"/>
</dbReference>
<evidence type="ECO:0000256" key="1">
    <source>
        <dbReference type="ARBA" id="ARBA00022741"/>
    </source>
</evidence>
<dbReference type="InterPro" id="IPR027417">
    <property type="entry name" value="P-loop_NTPase"/>
</dbReference>
<gene>
    <name evidence="7" type="ORF">MetMK1DRAFT_00028920</name>
</gene>
<evidence type="ECO:0000313" key="7">
    <source>
        <dbReference type="EMBL" id="EHP68458.1"/>
    </source>
</evidence>
<dbReference type="GO" id="GO:0003677">
    <property type="term" value="F:DNA binding"/>
    <property type="evidence" value="ECO:0007669"/>
    <property type="project" value="InterPro"/>
</dbReference>
<dbReference type="CDD" id="cd17926">
    <property type="entry name" value="DEXHc_RE"/>
    <property type="match status" value="1"/>
</dbReference>
<dbReference type="InterPro" id="IPR050615">
    <property type="entry name" value="ATP-dep_DNA_Helicase"/>
</dbReference>
<dbReference type="InterPro" id="IPR006935">
    <property type="entry name" value="Helicase/UvrB_N"/>
</dbReference>
<evidence type="ECO:0000259" key="6">
    <source>
        <dbReference type="PROSITE" id="PS51194"/>
    </source>
</evidence>
<dbReference type="PANTHER" id="PTHR11274:SF0">
    <property type="entry name" value="GENERAL TRANSCRIPTION AND DNA REPAIR FACTOR IIH HELICASE SUBUNIT XPB"/>
    <property type="match status" value="1"/>
</dbReference>
<keyword evidence="4" id="KW-0067">ATP-binding</keyword>
<organism evidence="7 8">
    <name type="scientific">Metallosphaera yellowstonensis MK1</name>
    <dbReference type="NCBI Taxonomy" id="671065"/>
    <lineage>
        <taxon>Archaea</taxon>
        <taxon>Thermoproteota</taxon>
        <taxon>Thermoprotei</taxon>
        <taxon>Sulfolobales</taxon>
        <taxon>Sulfolobaceae</taxon>
        <taxon>Metallosphaera</taxon>
    </lineage>
</organism>
<dbReference type="AlphaFoldDB" id="H2C8I2"/>
<feature type="domain" description="Helicase ATP-binding" evidence="5">
    <location>
        <begin position="164"/>
        <end position="310"/>
    </location>
</feature>
<dbReference type="GO" id="GO:0004386">
    <property type="term" value="F:helicase activity"/>
    <property type="evidence" value="ECO:0007669"/>
    <property type="project" value="UniProtKB-KW"/>
</dbReference>
<dbReference type="Pfam" id="PF04851">
    <property type="entry name" value="ResIII"/>
    <property type="match status" value="1"/>
</dbReference>
<dbReference type="OrthoDB" id="11644at2157"/>
<dbReference type="Pfam" id="PF00271">
    <property type="entry name" value="Helicase_C"/>
    <property type="match status" value="1"/>
</dbReference>
<keyword evidence="8" id="KW-1185">Reference proteome</keyword>
<dbReference type="GO" id="GO:0140097">
    <property type="term" value="F:catalytic activity, acting on DNA"/>
    <property type="evidence" value="ECO:0007669"/>
    <property type="project" value="UniProtKB-ARBA"/>
</dbReference>
<dbReference type="STRING" id="671065.MetMK1DRAFT_00028920"/>
<reference evidence="7 8" key="1">
    <citation type="submission" date="2012-01" db="EMBL/GenBank/DDBJ databases">
        <title>Improved High-Quality Draft sequence of Metallosphaera yellowstonensis MK1.</title>
        <authorList>
            <consortium name="US DOE Joint Genome Institute"/>
            <person name="Lucas S."/>
            <person name="Han J."/>
            <person name="Cheng J.-F."/>
            <person name="Goodwin L."/>
            <person name="Pitluck S."/>
            <person name="Peters L."/>
            <person name="Teshima H."/>
            <person name="Detter J.C."/>
            <person name="Han C."/>
            <person name="Tapia R."/>
            <person name="Land M."/>
            <person name="Hauser L."/>
            <person name="Kyrpides N."/>
            <person name="Kozubal M."/>
            <person name="Macur R.E."/>
            <person name="Jay Z."/>
            <person name="Inskeep W."/>
            <person name="Woyke T."/>
        </authorList>
    </citation>
    <scope>NUCLEOTIDE SEQUENCE [LARGE SCALE GENOMIC DNA]</scope>
    <source>
        <strain evidence="7 8">MK1</strain>
    </source>
</reference>
<feature type="domain" description="Helicase C-terminal" evidence="6">
    <location>
        <begin position="397"/>
        <end position="544"/>
    </location>
</feature>
<dbReference type="PROSITE" id="PS51194">
    <property type="entry name" value="HELICASE_CTER"/>
    <property type="match status" value="1"/>
</dbReference>
<sequence length="544" mass="62323">MTWKTFYLRHLTDEDLRLLEGFSDYLGKETQGHKFVLNLKRATAHGLSSQEVLEILDKFGVQLSQEERRELQESLDFDVFFELEGDKLIVRAKVDLSQVLKRFRVSIPYDRLRRRFVTHPYYYHILRRIFKSSSLRVRGLDLSFSNFQVGLNVELREYQREALDAWKRNGMRGVISLPTGAGKTLIGLGAIREAGSSTLIVTFTNEQLRQWLDSLKSSLSGTPKVGIFYSEKKEISPITVTTYQSAIRHLKELSPSFKLLIIDEAHHLPAEKFKNIALGLVAPYRIALSATPFRSDGKHVELFRLMGGLVYYKPLEELVSRGYLANFRVIQVKLPLTVQERERYTTLLTRFRSLSKGRTMRELVNALQKGDVEAAEALRVHNEMRMLTALTQAKLNKIREIVELNKEKKVVIFTQYVEHAETISRFLGSLLLTGKMSKGDRVRVLEEFKESKKGVLVLTTVGDEGLDIPDANVGIIVAGTSSKRQFIQRLGRLLRNSSGDKTAILYELITQGTSEEYQAKKRKSITMEEMFYSLLDDDTKKKSE</sequence>
<dbReference type="PANTHER" id="PTHR11274">
    <property type="entry name" value="RAD25/XP-B DNA REPAIR HELICASE"/>
    <property type="match status" value="1"/>
</dbReference>
<evidence type="ECO:0000256" key="3">
    <source>
        <dbReference type="ARBA" id="ARBA00022806"/>
    </source>
</evidence>
<keyword evidence="2" id="KW-0378">Hydrolase</keyword>
<accession>H2C8I2</accession>
<dbReference type="EMBL" id="JH597770">
    <property type="protein sequence ID" value="EHP68458.1"/>
    <property type="molecule type" value="Genomic_DNA"/>
</dbReference>
<dbReference type="Proteomes" id="UP000003980">
    <property type="component" value="Unassembled WGS sequence"/>
</dbReference>
<evidence type="ECO:0000259" key="5">
    <source>
        <dbReference type="PROSITE" id="PS51192"/>
    </source>
</evidence>
<keyword evidence="1" id="KW-0547">Nucleotide-binding</keyword>
<evidence type="ECO:0000256" key="2">
    <source>
        <dbReference type="ARBA" id="ARBA00022801"/>
    </source>
</evidence>